<evidence type="ECO:0000256" key="6">
    <source>
        <dbReference type="PROSITE-ProRule" id="PRU00339"/>
    </source>
</evidence>
<dbReference type="EMBL" id="CAXIXY010000003">
    <property type="protein sequence ID" value="CAL2077556.1"/>
    <property type="molecule type" value="Genomic_DNA"/>
</dbReference>
<keyword evidence="8" id="KW-1133">Transmembrane helix</keyword>
<keyword evidence="3" id="KW-0677">Repeat</keyword>
<evidence type="ECO:0000256" key="1">
    <source>
        <dbReference type="ARBA" id="ARBA00004496"/>
    </source>
</evidence>
<dbReference type="Pfam" id="PF14938">
    <property type="entry name" value="SNAP"/>
    <property type="match status" value="1"/>
</dbReference>
<keyword evidence="4 6" id="KW-0802">TPR repeat</keyword>
<feature type="domain" description="HTH luxR-type" evidence="9">
    <location>
        <begin position="478"/>
        <end position="542"/>
    </location>
</feature>
<evidence type="ECO:0000256" key="3">
    <source>
        <dbReference type="ARBA" id="ARBA00022737"/>
    </source>
</evidence>
<feature type="transmembrane region" description="Helical" evidence="8">
    <location>
        <begin position="351"/>
        <end position="370"/>
    </location>
</feature>
<evidence type="ECO:0000256" key="8">
    <source>
        <dbReference type="SAM" id="Phobius"/>
    </source>
</evidence>
<comment type="similarity">
    <text evidence="5">Belongs to the Rap family.</text>
</comment>
<keyword evidence="8" id="KW-0812">Transmembrane</keyword>
<evidence type="ECO:0000256" key="5">
    <source>
        <dbReference type="ARBA" id="ARBA00038253"/>
    </source>
</evidence>
<dbReference type="SUPFAM" id="SSF46894">
    <property type="entry name" value="C-terminal effector domain of the bipartite response regulators"/>
    <property type="match status" value="1"/>
</dbReference>
<dbReference type="InterPro" id="IPR036388">
    <property type="entry name" value="WH-like_DNA-bd_sf"/>
</dbReference>
<dbReference type="InterPro" id="IPR011990">
    <property type="entry name" value="TPR-like_helical_dom_sf"/>
</dbReference>
<feature type="repeat" description="TPR" evidence="6">
    <location>
        <begin position="120"/>
        <end position="153"/>
    </location>
</feature>
<keyword evidence="8" id="KW-0472">Membrane</keyword>
<evidence type="ECO:0000256" key="2">
    <source>
        <dbReference type="ARBA" id="ARBA00022490"/>
    </source>
</evidence>
<dbReference type="SMART" id="SM00028">
    <property type="entry name" value="TPR"/>
    <property type="match status" value="5"/>
</dbReference>
<dbReference type="InterPro" id="IPR019734">
    <property type="entry name" value="TPR_rpt"/>
</dbReference>
<dbReference type="RefSeq" id="WP_348710162.1">
    <property type="nucleotide sequence ID" value="NZ_CAXIXY010000003.1"/>
</dbReference>
<comment type="subcellular location">
    <subcellularLocation>
        <location evidence="1">Cytoplasm</location>
    </subcellularLocation>
</comment>
<dbReference type="InterPro" id="IPR000792">
    <property type="entry name" value="Tscrpt_reg_LuxR_C"/>
</dbReference>
<feature type="repeat" description="TPR" evidence="6">
    <location>
        <begin position="80"/>
        <end position="113"/>
    </location>
</feature>
<dbReference type="InterPro" id="IPR051476">
    <property type="entry name" value="Bac_ResReg_Asp_Phosphatase"/>
</dbReference>
<evidence type="ECO:0000256" key="4">
    <source>
        <dbReference type="ARBA" id="ARBA00022803"/>
    </source>
</evidence>
<gene>
    <name evidence="10" type="ORF">T190607A01A_10550</name>
</gene>
<evidence type="ECO:0000259" key="9">
    <source>
        <dbReference type="PROSITE" id="PS50043"/>
    </source>
</evidence>
<evidence type="ECO:0000313" key="10">
    <source>
        <dbReference type="EMBL" id="CAL2077556.1"/>
    </source>
</evidence>
<dbReference type="Proteomes" id="UP001497416">
    <property type="component" value="Unassembled WGS sequence"/>
</dbReference>
<proteinExistence type="inferred from homology"/>
<accession>A0ABM9NSQ3</accession>
<dbReference type="PROSITE" id="PS50043">
    <property type="entry name" value="HTH_LUXR_2"/>
    <property type="match status" value="1"/>
</dbReference>
<dbReference type="PANTHER" id="PTHR46630">
    <property type="entry name" value="TETRATRICOPEPTIDE REPEAT PROTEIN 29"/>
    <property type="match status" value="1"/>
</dbReference>
<dbReference type="PROSITE" id="PS50005">
    <property type="entry name" value="TPR"/>
    <property type="match status" value="2"/>
</dbReference>
<name>A0ABM9NSQ3_9FLAO</name>
<reference evidence="10 11" key="1">
    <citation type="submission" date="2024-05" db="EMBL/GenBank/DDBJ databases">
        <authorList>
            <person name="Duchaud E."/>
        </authorList>
    </citation>
    <scope>NUCLEOTIDE SEQUENCE [LARGE SCALE GENOMIC DNA]</scope>
    <source>
        <strain evidence="10">Ena-SAMPLE-TAB-13-05-2024-13:56:06:370-140302</strain>
    </source>
</reference>
<keyword evidence="2" id="KW-0963">Cytoplasm</keyword>
<dbReference type="InterPro" id="IPR016032">
    <property type="entry name" value="Sig_transdc_resp-reg_C-effctor"/>
</dbReference>
<evidence type="ECO:0000313" key="11">
    <source>
        <dbReference type="Proteomes" id="UP001497416"/>
    </source>
</evidence>
<dbReference type="PANTHER" id="PTHR46630:SF1">
    <property type="entry name" value="TETRATRICOPEPTIDE REPEAT PROTEIN 29"/>
    <property type="match status" value="1"/>
</dbReference>
<keyword evidence="7" id="KW-0175">Coiled coil</keyword>
<dbReference type="SMART" id="SM00421">
    <property type="entry name" value="HTH_LUXR"/>
    <property type="match status" value="1"/>
</dbReference>
<keyword evidence="11" id="KW-1185">Reference proteome</keyword>
<sequence>MRGSFIVIFVFVLISGFAQDIDSVFLNKKSEIFLLKNDDDKVNALIKAGDEFIDQDGIKAEYFYNEASLLIEDKNSSNQARILHQKGRIYRARGDYSSALDAFLESEMIYKNNNDVERIAAVMVDIGIQYRYLRKPEKAISIFNKTIEFAKRNNDSANMGRSHNMLGGVYRVLRKYDSSFYFYNKAQSIFRYSKDSIKLNEVQSNMAMLYGRQKRYDKALEIHLGTLEFFKKLQNVNNVVTGYSNISFEYRMLGDYNNALKYADSSLQLAKENGLKRDVTNAYRSKSRIYKDLKNYQEAFKNHTFYKRYSDSNLIVKKEKEIRDIELRNQLEKEKQELQIVSEKKEIRANLYATLSIVILCFSIITALLIRRNYKERSQRIEDSLEKETLKKEILTQKIKASETELKNLIADNSMRLEFITRLTQQIKEDKDSAEDRNVKNYANRLLLKLQQQIVTENKLSLLQDKITEVNKNFDQNISNKFPNLTKTEREICSLLRLNLSIKEIASIRNSSTDSVKAVRYRIRKKMEVPKSQELEKYIQTL</sequence>
<evidence type="ECO:0000256" key="7">
    <source>
        <dbReference type="SAM" id="Coils"/>
    </source>
</evidence>
<dbReference type="Gene3D" id="1.25.40.10">
    <property type="entry name" value="Tetratricopeptide repeat domain"/>
    <property type="match status" value="2"/>
</dbReference>
<protein>
    <submittedName>
        <fullName evidence="10">Tetratricopeptide repeat protein</fullName>
    </submittedName>
</protein>
<feature type="coiled-coil region" evidence="7">
    <location>
        <begin position="315"/>
        <end position="412"/>
    </location>
</feature>
<dbReference type="SUPFAM" id="SSF48452">
    <property type="entry name" value="TPR-like"/>
    <property type="match status" value="2"/>
</dbReference>
<dbReference type="Gene3D" id="1.10.10.10">
    <property type="entry name" value="Winged helix-like DNA-binding domain superfamily/Winged helix DNA-binding domain"/>
    <property type="match status" value="1"/>
</dbReference>
<comment type="caution">
    <text evidence="10">The sequence shown here is derived from an EMBL/GenBank/DDBJ whole genome shotgun (WGS) entry which is preliminary data.</text>
</comment>
<organism evidence="10 11">
    <name type="scientific">Tenacibaculum platacis</name>
    <dbReference type="NCBI Taxonomy" id="3137852"/>
    <lineage>
        <taxon>Bacteria</taxon>
        <taxon>Pseudomonadati</taxon>
        <taxon>Bacteroidota</taxon>
        <taxon>Flavobacteriia</taxon>
        <taxon>Flavobacteriales</taxon>
        <taxon>Flavobacteriaceae</taxon>
        <taxon>Tenacibaculum</taxon>
    </lineage>
</organism>